<feature type="repeat" description="ANK" evidence="3">
    <location>
        <begin position="74"/>
        <end position="110"/>
    </location>
</feature>
<dbReference type="PROSITE" id="PS50297">
    <property type="entry name" value="ANK_REP_REGION"/>
    <property type="match status" value="1"/>
</dbReference>
<protein>
    <submittedName>
        <fullName evidence="5">Ankyrin repeat-containing domain protein</fullName>
    </submittedName>
</protein>
<dbReference type="InterPro" id="IPR036770">
    <property type="entry name" value="Ankyrin_rpt-contain_sf"/>
</dbReference>
<keyword evidence="1" id="KW-0677">Repeat</keyword>
<evidence type="ECO:0000313" key="6">
    <source>
        <dbReference type="Proteomes" id="UP000193467"/>
    </source>
</evidence>
<dbReference type="OrthoDB" id="9995210at2759"/>
<evidence type="ECO:0000256" key="4">
    <source>
        <dbReference type="SAM" id="MobiDB-lite"/>
    </source>
</evidence>
<dbReference type="Gene3D" id="1.25.40.20">
    <property type="entry name" value="Ankyrin repeat-containing domain"/>
    <property type="match status" value="1"/>
</dbReference>
<dbReference type="PANTHER" id="PTHR24134">
    <property type="entry name" value="ANKYRIN REPEAT-CONTAINING PROTEIN DDB_G0279043"/>
    <property type="match status" value="1"/>
</dbReference>
<name>A0A1Y2FFN0_9BASI</name>
<proteinExistence type="predicted"/>
<accession>A0A1Y2FFN0</accession>
<feature type="region of interest" description="Disordered" evidence="4">
    <location>
        <begin position="148"/>
        <end position="168"/>
    </location>
</feature>
<evidence type="ECO:0000256" key="1">
    <source>
        <dbReference type="ARBA" id="ARBA00022737"/>
    </source>
</evidence>
<comment type="caution">
    <text evidence="5">The sequence shown here is derived from an EMBL/GenBank/DDBJ whole genome shotgun (WGS) entry which is preliminary data.</text>
</comment>
<keyword evidence="6" id="KW-1185">Reference proteome</keyword>
<evidence type="ECO:0000256" key="3">
    <source>
        <dbReference type="PROSITE-ProRule" id="PRU00023"/>
    </source>
</evidence>
<dbReference type="PROSITE" id="PS50088">
    <property type="entry name" value="ANK_REPEAT"/>
    <property type="match status" value="2"/>
</dbReference>
<sequence length="168" mass="17773">MASPNERLLYGAKTDNTDMINDVFGLPEGEWDVNFQDGIGNTALHYAASAPAPSALEMLLEREGTDVDLQNRLDGATPLHMAVKLANEGARQGVIDMLLDAGADPRIKDKHGSLVADYLNPQDSEMDKEIQQAINLAIAEFSLGGIDSADIADDSDGEPGSGSGSESD</sequence>
<feature type="repeat" description="ANK" evidence="3">
    <location>
        <begin position="39"/>
        <end position="72"/>
    </location>
</feature>
<dbReference type="FunCoup" id="A0A1Y2FFN0">
    <property type="interactions" value="18"/>
</dbReference>
<dbReference type="EMBL" id="MCGR01000021">
    <property type="protein sequence ID" value="ORY82417.1"/>
    <property type="molecule type" value="Genomic_DNA"/>
</dbReference>
<dbReference type="InParanoid" id="A0A1Y2FFN0"/>
<gene>
    <name evidence="5" type="ORF">BCR35DRAFT_303838</name>
</gene>
<dbReference type="SMART" id="SM00248">
    <property type="entry name" value="ANK"/>
    <property type="match status" value="2"/>
</dbReference>
<reference evidence="5 6" key="1">
    <citation type="submission" date="2016-07" db="EMBL/GenBank/DDBJ databases">
        <title>Pervasive Adenine N6-methylation of Active Genes in Fungi.</title>
        <authorList>
            <consortium name="DOE Joint Genome Institute"/>
            <person name="Mondo S.J."/>
            <person name="Dannebaum R.O."/>
            <person name="Kuo R.C."/>
            <person name="Labutti K."/>
            <person name="Haridas S."/>
            <person name="Kuo A."/>
            <person name="Salamov A."/>
            <person name="Ahrendt S.R."/>
            <person name="Lipzen A."/>
            <person name="Sullivan W."/>
            <person name="Andreopoulos W.B."/>
            <person name="Clum A."/>
            <person name="Lindquist E."/>
            <person name="Daum C."/>
            <person name="Ramamoorthy G.K."/>
            <person name="Gryganskyi A."/>
            <person name="Culley D."/>
            <person name="Magnuson J.K."/>
            <person name="James T.Y."/>
            <person name="O'Malley M.A."/>
            <person name="Stajich J.E."/>
            <person name="Spatafora J.W."/>
            <person name="Visel A."/>
            <person name="Grigoriev I.V."/>
        </authorList>
    </citation>
    <scope>NUCLEOTIDE SEQUENCE [LARGE SCALE GENOMIC DNA]</scope>
    <source>
        <strain evidence="5 6">62-1032</strain>
    </source>
</reference>
<evidence type="ECO:0000256" key="2">
    <source>
        <dbReference type="ARBA" id="ARBA00023043"/>
    </source>
</evidence>
<dbReference type="STRING" id="106004.A0A1Y2FFN0"/>
<dbReference type="Proteomes" id="UP000193467">
    <property type="component" value="Unassembled WGS sequence"/>
</dbReference>
<dbReference type="InterPro" id="IPR002110">
    <property type="entry name" value="Ankyrin_rpt"/>
</dbReference>
<keyword evidence="2 3" id="KW-0040">ANK repeat</keyword>
<feature type="compositionally biased region" description="Gly residues" evidence="4">
    <location>
        <begin position="159"/>
        <end position="168"/>
    </location>
</feature>
<evidence type="ECO:0000313" key="5">
    <source>
        <dbReference type="EMBL" id="ORY82417.1"/>
    </source>
</evidence>
<dbReference type="Pfam" id="PF12796">
    <property type="entry name" value="Ank_2"/>
    <property type="match status" value="1"/>
</dbReference>
<dbReference type="SUPFAM" id="SSF48403">
    <property type="entry name" value="Ankyrin repeat"/>
    <property type="match status" value="1"/>
</dbReference>
<organism evidence="5 6">
    <name type="scientific">Leucosporidium creatinivorum</name>
    <dbReference type="NCBI Taxonomy" id="106004"/>
    <lineage>
        <taxon>Eukaryota</taxon>
        <taxon>Fungi</taxon>
        <taxon>Dikarya</taxon>
        <taxon>Basidiomycota</taxon>
        <taxon>Pucciniomycotina</taxon>
        <taxon>Microbotryomycetes</taxon>
        <taxon>Leucosporidiales</taxon>
        <taxon>Leucosporidium</taxon>
    </lineage>
</organism>
<dbReference type="PANTHER" id="PTHR24134:SF9">
    <property type="entry name" value="ANKYRIN REPEAT AND SOCS BOX PROTEIN 8"/>
    <property type="match status" value="1"/>
</dbReference>
<dbReference type="AlphaFoldDB" id="A0A1Y2FFN0"/>